<dbReference type="EMBL" id="BART01016021">
    <property type="protein sequence ID" value="GAG76692.1"/>
    <property type="molecule type" value="Genomic_DNA"/>
</dbReference>
<accession>X1B5V4</accession>
<name>X1B5V4_9ZZZZ</name>
<comment type="caution">
    <text evidence="2">The sequence shown here is derived from an EMBL/GenBank/DDBJ whole genome shotgun (WGS) entry which is preliminary data.</text>
</comment>
<keyword evidence="1" id="KW-0812">Transmembrane</keyword>
<dbReference type="AlphaFoldDB" id="X1B5V4"/>
<protein>
    <submittedName>
        <fullName evidence="2">Uncharacterized protein</fullName>
    </submittedName>
</protein>
<evidence type="ECO:0000256" key="1">
    <source>
        <dbReference type="SAM" id="Phobius"/>
    </source>
</evidence>
<keyword evidence="1" id="KW-1133">Transmembrane helix</keyword>
<sequence length="36" mass="3872">MRLDKGQANTNIVAAMVILMMVGFLGIISVTVYDSV</sequence>
<reference evidence="2" key="1">
    <citation type="journal article" date="2014" name="Front. Microbiol.">
        <title>High frequency of phylogenetically diverse reductive dehalogenase-homologous genes in deep subseafloor sedimentary metagenomes.</title>
        <authorList>
            <person name="Kawai M."/>
            <person name="Futagami T."/>
            <person name="Toyoda A."/>
            <person name="Takaki Y."/>
            <person name="Nishi S."/>
            <person name="Hori S."/>
            <person name="Arai W."/>
            <person name="Tsubouchi T."/>
            <person name="Morono Y."/>
            <person name="Uchiyama I."/>
            <person name="Ito T."/>
            <person name="Fujiyama A."/>
            <person name="Inagaki F."/>
            <person name="Takami H."/>
        </authorList>
    </citation>
    <scope>NUCLEOTIDE SEQUENCE</scope>
    <source>
        <strain evidence="2">Expedition CK06-06</strain>
    </source>
</reference>
<gene>
    <name evidence="2" type="ORF">S01H4_30951</name>
</gene>
<organism evidence="2">
    <name type="scientific">marine sediment metagenome</name>
    <dbReference type="NCBI Taxonomy" id="412755"/>
    <lineage>
        <taxon>unclassified sequences</taxon>
        <taxon>metagenomes</taxon>
        <taxon>ecological metagenomes</taxon>
    </lineage>
</organism>
<keyword evidence="1" id="KW-0472">Membrane</keyword>
<evidence type="ECO:0000313" key="2">
    <source>
        <dbReference type="EMBL" id="GAG76692.1"/>
    </source>
</evidence>
<proteinExistence type="predicted"/>
<feature type="transmembrane region" description="Helical" evidence="1">
    <location>
        <begin position="12"/>
        <end position="33"/>
    </location>
</feature>
<feature type="non-terminal residue" evidence="2">
    <location>
        <position position="36"/>
    </location>
</feature>